<dbReference type="Proteomes" id="UP000237230">
    <property type="component" value="Unassembled WGS sequence"/>
</dbReference>
<gene>
    <name evidence="1" type="ORF">BGP84_00665</name>
</gene>
<organism evidence="1 2">
    <name type="scientific">Pseudomonas putida</name>
    <name type="common">Arthrobacter siderocapsulatus</name>
    <dbReference type="NCBI Taxonomy" id="303"/>
    <lineage>
        <taxon>Bacteria</taxon>
        <taxon>Pseudomonadati</taxon>
        <taxon>Pseudomonadota</taxon>
        <taxon>Gammaproteobacteria</taxon>
        <taxon>Pseudomonadales</taxon>
        <taxon>Pseudomonadaceae</taxon>
        <taxon>Pseudomonas</taxon>
    </lineage>
</organism>
<protein>
    <submittedName>
        <fullName evidence="1">Uncharacterized protein</fullName>
    </submittedName>
</protein>
<dbReference type="AlphaFoldDB" id="A0A2S3X8R3"/>
<sequence length="113" mass="11934">MFGLRARCSRFAALLAVVSVPVAGWLTVRLRCNSVSAAISAKASARLINCQVRVDLPTLAALVDLAEYLFAGQLEQLVDGNRRDGLLEVAHGVKPSAVQPGMAEPSDGVMLCV</sequence>
<name>A0A2S3X8R3_PSEPU</name>
<evidence type="ECO:0000313" key="2">
    <source>
        <dbReference type="Proteomes" id="UP000237230"/>
    </source>
</evidence>
<proteinExistence type="predicted"/>
<evidence type="ECO:0000313" key="1">
    <source>
        <dbReference type="EMBL" id="POG11823.1"/>
    </source>
</evidence>
<comment type="caution">
    <text evidence="1">The sequence shown here is derived from an EMBL/GenBank/DDBJ whole genome shotgun (WGS) entry which is preliminary data.</text>
</comment>
<reference evidence="1 2" key="2">
    <citation type="submission" date="2018-03" db="EMBL/GenBank/DDBJ databases">
        <title>Draft genome of Pseudomonas putida strain KH-21-114.</title>
        <authorList>
            <person name="Yoshizawa S."/>
            <person name="Khan N.H."/>
            <person name="Nishimura M."/>
            <person name="Chiura H.X."/>
            <person name="Ogura Y."/>
            <person name="Hayashi T."/>
            <person name="Kogure K."/>
        </authorList>
    </citation>
    <scope>NUCLEOTIDE SEQUENCE [LARGE SCALE GENOMIC DNA]</scope>
    <source>
        <strain evidence="1 2">KH-21-114</strain>
    </source>
</reference>
<dbReference type="EMBL" id="MINH01000016">
    <property type="protein sequence ID" value="POG11823.1"/>
    <property type="molecule type" value="Genomic_DNA"/>
</dbReference>
<reference evidence="1 2" key="1">
    <citation type="submission" date="2016-08" db="EMBL/GenBank/DDBJ databases">
        <authorList>
            <person name="Seilhamer J.J."/>
        </authorList>
    </citation>
    <scope>NUCLEOTIDE SEQUENCE [LARGE SCALE GENOMIC DNA]</scope>
    <source>
        <strain evidence="1 2">KH-21-114</strain>
    </source>
</reference>
<accession>A0A2S3X8R3</accession>